<gene>
    <name evidence="1" type="ORF">L2E82_33317</name>
</gene>
<name>A0ACB9BJT9_CICIN</name>
<comment type="caution">
    <text evidence="1">The sequence shown here is derived from an EMBL/GenBank/DDBJ whole genome shotgun (WGS) entry which is preliminary data.</text>
</comment>
<reference evidence="1 2" key="2">
    <citation type="journal article" date="2022" name="Mol. Ecol. Resour.">
        <title>The genomes of chicory, endive, great burdock and yacon provide insights into Asteraceae paleo-polyploidization history and plant inulin production.</title>
        <authorList>
            <person name="Fan W."/>
            <person name="Wang S."/>
            <person name="Wang H."/>
            <person name="Wang A."/>
            <person name="Jiang F."/>
            <person name="Liu H."/>
            <person name="Zhao H."/>
            <person name="Xu D."/>
            <person name="Zhang Y."/>
        </authorList>
    </citation>
    <scope>NUCLEOTIDE SEQUENCE [LARGE SCALE GENOMIC DNA]</scope>
    <source>
        <strain evidence="2">cv. Punajuju</strain>
        <tissue evidence="1">Leaves</tissue>
    </source>
</reference>
<evidence type="ECO:0000313" key="2">
    <source>
        <dbReference type="Proteomes" id="UP001055811"/>
    </source>
</evidence>
<organism evidence="1 2">
    <name type="scientific">Cichorium intybus</name>
    <name type="common">Chicory</name>
    <dbReference type="NCBI Taxonomy" id="13427"/>
    <lineage>
        <taxon>Eukaryota</taxon>
        <taxon>Viridiplantae</taxon>
        <taxon>Streptophyta</taxon>
        <taxon>Embryophyta</taxon>
        <taxon>Tracheophyta</taxon>
        <taxon>Spermatophyta</taxon>
        <taxon>Magnoliopsida</taxon>
        <taxon>eudicotyledons</taxon>
        <taxon>Gunneridae</taxon>
        <taxon>Pentapetalae</taxon>
        <taxon>asterids</taxon>
        <taxon>campanulids</taxon>
        <taxon>Asterales</taxon>
        <taxon>Asteraceae</taxon>
        <taxon>Cichorioideae</taxon>
        <taxon>Cichorieae</taxon>
        <taxon>Cichoriinae</taxon>
        <taxon>Cichorium</taxon>
    </lineage>
</organism>
<keyword evidence="2" id="KW-1185">Reference proteome</keyword>
<protein>
    <submittedName>
        <fullName evidence="1">Uncharacterized protein</fullName>
    </submittedName>
</protein>
<accession>A0ACB9BJT9</accession>
<dbReference type="Proteomes" id="UP001055811">
    <property type="component" value="Linkage Group LG06"/>
</dbReference>
<dbReference type="EMBL" id="CM042014">
    <property type="protein sequence ID" value="KAI3722285.1"/>
    <property type="molecule type" value="Genomic_DNA"/>
</dbReference>
<reference evidence="2" key="1">
    <citation type="journal article" date="2022" name="Mol. Ecol. Resour.">
        <title>The genomes of chicory, endive, great burdock and yacon provide insights into Asteraceae palaeo-polyploidization history and plant inulin production.</title>
        <authorList>
            <person name="Fan W."/>
            <person name="Wang S."/>
            <person name="Wang H."/>
            <person name="Wang A."/>
            <person name="Jiang F."/>
            <person name="Liu H."/>
            <person name="Zhao H."/>
            <person name="Xu D."/>
            <person name="Zhang Y."/>
        </authorList>
    </citation>
    <scope>NUCLEOTIDE SEQUENCE [LARGE SCALE GENOMIC DNA]</scope>
    <source>
        <strain evidence="2">cv. Punajuju</strain>
    </source>
</reference>
<evidence type="ECO:0000313" key="1">
    <source>
        <dbReference type="EMBL" id="KAI3722285.1"/>
    </source>
</evidence>
<sequence length="118" mass="13165">MVLLSSLIYAKIGCGYAKILLTITIKRDDLQGFNRKKIYNLQVLFEIAESTKTNSGLCLLPSSPTIFCKTRGPNFTFSRPPTIVSPPVINTLASLRRFFFIRFSGEAGFPLFLTCIPP</sequence>
<proteinExistence type="predicted"/>